<dbReference type="InterPro" id="IPR001584">
    <property type="entry name" value="Integrase_cat-core"/>
</dbReference>
<dbReference type="SUPFAM" id="SSF46955">
    <property type="entry name" value="Putative DNA-binding domain"/>
    <property type="match status" value="1"/>
</dbReference>
<dbReference type="SUPFAM" id="SSF53098">
    <property type="entry name" value="Ribonuclease H-like"/>
    <property type="match status" value="1"/>
</dbReference>
<dbReference type="PANTHER" id="PTHR35004:SF6">
    <property type="entry name" value="TRANSPOSASE"/>
    <property type="match status" value="1"/>
</dbReference>
<dbReference type="Proteomes" id="UP000633814">
    <property type="component" value="Unassembled WGS sequence"/>
</dbReference>
<organism evidence="2 3">
    <name type="scientific">Alishewanella maricola</name>
    <dbReference type="NCBI Taxonomy" id="2795740"/>
    <lineage>
        <taxon>Bacteria</taxon>
        <taxon>Pseudomonadati</taxon>
        <taxon>Pseudomonadota</taxon>
        <taxon>Gammaproteobacteria</taxon>
        <taxon>Alteromonadales</taxon>
        <taxon>Alteromonadaceae</taxon>
        <taxon>Alishewanella</taxon>
    </lineage>
</organism>
<dbReference type="Pfam" id="PF00665">
    <property type="entry name" value="rve"/>
    <property type="match status" value="1"/>
</dbReference>
<proteinExistence type="predicted"/>
<dbReference type="Gene3D" id="3.30.420.10">
    <property type="entry name" value="Ribonuclease H-like superfamily/Ribonuclease H"/>
    <property type="match status" value="1"/>
</dbReference>
<dbReference type="Pfam" id="PF09299">
    <property type="entry name" value="Mu-transpos_C"/>
    <property type="match status" value="1"/>
</dbReference>
<dbReference type="InterPro" id="IPR009061">
    <property type="entry name" value="DNA-bd_dom_put_sf"/>
</dbReference>
<reference evidence="2 3" key="1">
    <citation type="submission" date="2021-10" db="EMBL/GenBank/DDBJ databases">
        <title>Alishewanella koreense sp. nov. isolated from seawater of southwestern coast in South Korea and the proposal for the reclassification of Rheinheimera perlucida and Rheinheimera tuosuensis as Arsukibacterium perlucida and Arsukibacterium tuosuensis.</title>
        <authorList>
            <person name="Kim K.H."/>
            <person name="Ruan W."/>
            <person name="Kim K.R."/>
            <person name="Baek J.H."/>
            <person name="Jeon C.O."/>
        </authorList>
    </citation>
    <scope>NUCLEOTIDE SEQUENCE [LARGE SCALE GENOMIC DNA]</scope>
    <source>
        <strain evidence="2 3">16-MA</strain>
    </source>
</reference>
<dbReference type="InterPro" id="IPR012337">
    <property type="entry name" value="RNaseH-like_sf"/>
</dbReference>
<dbReference type="PROSITE" id="PS50994">
    <property type="entry name" value="INTEGRASE"/>
    <property type="match status" value="1"/>
</dbReference>
<gene>
    <name evidence="2" type="ORF">JAO78_004875</name>
</gene>
<dbReference type="SUPFAM" id="SSF50610">
    <property type="entry name" value="mu transposase, C-terminal domain"/>
    <property type="match status" value="1"/>
</dbReference>
<dbReference type="InterPro" id="IPR015378">
    <property type="entry name" value="Transposase-like_Mu_C"/>
</dbReference>
<evidence type="ECO:0000259" key="1">
    <source>
        <dbReference type="PROSITE" id="PS50994"/>
    </source>
</evidence>
<comment type="caution">
    <text evidence="2">The sequence shown here is derived from an EMBL/GenBank/DDBJ whole genome shotgun (WGS) entry which is preliminary data.</text>
</comment>
<dbReference type="PANTHER" id="PTHR35004">
    <property type="entry name" value="TRANSPOSASE RV3428C-RELATED"/>
    <property type="match status" value="1"/>
</dbReference>
<dbReference type="InterPro" id="IPR036397">
    <property type="entry name" value="RNaseH_sf"/>
</dbReference>
<evidence type="ECO:0000313" key="3">
    <source>
        <dbReference type="Proteomes" id="UP000633814"/>
    </source>
</evidence>
<name>A0ABS8C1G0_9ALTE</name>
<dbReference type="EMBL" id="JAEINI020000002">
    <property type="protein sequence ID" value="MCB5226144.1"/>
    <property type="molecule type" value="Genomic_DNA"/>
</dbReference>
<protein>
    <submittedName>
        <fullName evidence="2">Mu transposase C-terminal domain-containing protein</fullName>
    </submittedName>
</protein>
<feature type="domain" description="Integrase catalytic" evidence="1">
    <location>
        <begin position="277"/>
        <end position="476"/>
    </location>
</feature>
<accession>A0ABS8C1G0</accession>
<evidence type="ECO:0000313" key="2">
    <source>
        <dbReference type="EMBL" id="MCB5226144.1"/>
    </source>
</evidence>
<keyword evidence="3" id="KW-1185">Reference proteome</keyword>
<dbReference type="RefSeq" id="WP_226750232.1">
    <property type="nucleotide sequence ID" value="NZ_JAEINI020000002.1"/>
</dbReference>
<dbReference type="InterPro" id="IPR009004">
    <property type="entry name" value="Transposase_Mu_C"/>
</dbReference>
<sequence>MSMGLTAQQIAAAMAVTDRTVRLRSNRENWAFELHPGRGGQIKHFIVSELPDDVKTAIAANIKKQAPIEVKAKAYASKTLAKAKLEQAISQSRKAEAVAALAGMHGNAKERAETTLTILKAAELFAKQTAQLKTAAWHSFCDQYNQRALDLPEPVYQLKPSLGFSTLQRWASEYQKNGITALAGKYGKNKGNGLIDSSPAVHSFCLAMIREYPHIKGDTLYEAINTEFAGEYTIPAPATCRAWLRRWKEENQELFMSLCDPSGWQNKRMVAFGNKAFSVIRINQLWEFDSTPADVMLKDGRYSIVGVIDVFTRRVKCVLRPTSNAAAISLLIRETILDWGLPEVARTDNGSDYTSAHISSVWDALGIEHDVTNPYSGWEKPFIERFFRTFSHGIAELCQGYIGHSVADRQKINARLTFEQRLLERRKKGEDKIALNVDLTAEQFEAFINQWVNDHYHHAKHGTLGCSPFEQFVNHQQQIRRLDDQHVLDILLAPVPGNKGFRTVTKSDGISVEGGNYVHAELGAYIGERVYCRWNPKDIGKIYVFHAIKHHFICEAVNPEISGNGLELQEIALQARNIQRQQQRERRAEFKKAAKQHQVGDIAHRILNAKTEQNGNLAAMPKRSEQAVTNLTQAAQAAIAASNKTEQAYTEQQLSEFEKRRKELEALEQKAPTPVFSSDAHKARYLTELSFNTELPAVEKAWLHDYRRRNKVAARMLDDILNSKKATK</sequence>